<dbReference type="Gene3D" id="3.30.450.20">
    <property type="entry name" value="PAS domain"/>
    <property type="match status" value="2"/>
</dbReference>
<dbReference type="InterPro" id="IPR029787">
    <property type="entry name" value="Nucleotide_cyclase"/>
</dbReference>
<feature type="transmembrane region" description="Helical" evidence="5">
    <location>
        <begin position="21"/>
        <end position="44"/>
    </location>
</feature>
<dbReference type="EMBL" id="CP001875">
    <property type="protein sequence ID" value="ADD78607.1"/>
    <property type="molecule type" value="Genomic_DNA"/>
</dbReference>
<organism evidence="7 8">
    <name type="scientific">Pantoea ananatis (strain LMG 20103)</name>
    <dbReference type="NCBI Taxonomy" id="706191"/>
    <lineage>
        <taxon>Bacteria</taxon>
        <taxon>Pseudomonadati</taxon>
        <taxon>Pseudomonadota</taxon>
        <taxon>Gammaproteobacteria</taxon>
        <taxon>Enterobacterales</taxon>
        <taxon>Erwiniaceae</taxon>
        <taxon>Pantoea</taxon>
    </lineage>
</organism>
<evidence type="ECO:0000259" key="6">
    <source>
        <dbReference type="PROSITE" id="PS50887"/>
    </source>
</evidence>
<name>D4GNQ2_PANAM</name>
<dbReference type="Gene3D" id="3.30.70.270">
    <property type="match status" value="1"/>
</dbReference>
<dbReference type="InterPro" id="IPR043128">
    <property type="entry name" value="Rev_trsase/Diguanyl_cyclase"/>
</dbReference>
<evidence type="ECO:0000256" key="3">
    <source>
        <dbReference type="ARBA" id="ARBA00012528"/>
    </source>
</evidence>
<dbReference type="CDD" id="cd01949">
    <property type="entry name" value="GGDEF"/>
    <property type="match status" value="1"/>
</dbReference>
<dbReference type="GO" id="GO:0052621">
    <property type="term" value="F:diguanylate cyclase activity"/>
    <property type="evidence" value="ECO:0007669"/>
    <property type="project" value="UniProtKB-EC"/>
</dbReference>
<evidence type="ECO:0000256" key="2">
    <source>
        <dbReference type="ARBA" id="ARBA00004665"/>
    </source>
</evidence>
<dbReference type="GO" id="GO:0043709">
    <property type="term" value="P:cell adhesion involved in single-species biofilm formation"/>
    <property type="evidence" value="ECO:0007669"/>
    <property type="project" value="TreeGrafter"/>
</dbReference>
<dbReference type="CDD" id="cd18773">
    <property type="entry name" value="PDC1_HK_sensor"/>
    <property type="match status" value="1"/>
</dbReference>
<dbReference type="SUPFAM" id="SSF55073">
    <property type="entry name" value="Nucleotide cyclase"/>
    <property type="match status" value="1"/>
</dbReference>
<protein>
    <recommendedName>
        <fullName evidence="3">diguanylate cyclase</fullName>
        <ecNumber evidence="3">2.7.7.65</ecNumber>
    </recommendedName>
</protein>
<dbReference type="PANTHER" id="PTHR45138:SF9">
    <property type="entry name" value="DIGUANYLATE CYCLASE DGCM-RELATED"/>
    <property type="match status" value="1"/>
</dbReference>
<reference evidence="7 8" key="1">
    <citation type="journal article" date="2010" name="J. Bacteriol.">
        <title>Genome sequence of Pantoea ananatis LMG20103, the causative agent of Eucalyptus blight and dieback.</title>
        <authorList>
            <person name="De Maayer P."/>
            <person name="Chan W.Y."/>
            <person name="Venter S.N."/>
            <person name="Toth I.K."/>
            <person name="Birch P.R."/>
            <person name="Joubert F."/>
            <person name="Coutinho T.A."/>
        </authorList>
    </citation>
    <scope>NUCLEOTIDE SEQUENCE [LARGE SCALE GENOMIC DNA]</scope>
    <source>
        <strain evidence="7 8">LMG 20103</strain>
    </source>
</reference>
<comment type="catalytic activity">
    <reaction evidence="4">
        <text>2 GTP = 3',3'-c-di-GMP + 2 diphosphate</text>
        <dbReference type="Rhea" id="RHEA:24898"/>
        <dbReference type="ChEBI" id="CHEBI:33019"/>
        <dbReference type="ChEBI" id="CHEBI:37565"/>
        <dbReference type="ChEBI" id="CHEBI:58805"/>
        <dbReference type="EC" id="2.7.7.65"/>
    </reaction>
</comment>
<evidence type="ECO:0000256" key="4">
    <source>
        <dbReference type="ARBA" id="ARBA00034247"/>
    </source>
</evidence>
<comment type="cofactor">
    <cofactor evidence="1">
        <name>Mg(2+)</name>
        <dbReference type="ChEBI" id="CHEBI:18420"/>
    </cofactor>
</comment>
<proteinExistence type="predicted"/>
<keyword evidence="5" id="KW-0812">Transmembrane</keyword>
<evidence type="ECO:0000313" key="8">
    <source>
        <dbReference type="Proteomes" id="UP000001702"/>
    </source>
</evidence>
<feature type="transmembrane region" description="Helical" evidence="5">
    <location>
        <begin position="292"/>
        <end position="311"/>
    </location>
</feature>
<dbReference type="Pfam" id="PF00990">
    <property type="entry name" value="GGDEF"/>
    <property type="match status" value="1"/>
</dbReference>
<dbReference type="Proteomes" id="UP000001702">
    <property type="component" value="Chromosome"/>
</dbReference>
<dbReference type="AlphaFoldDB" id="D4GNQ2"/>
<evidence type="ECO:0000313" key="7">
    <source>
        <dbReference type="EMBL" id="ADD78607.1"/>
    </source>
</evidence>
<dbReference type="InterPro" id="IPR029151">
    <property type="entry name" value="Sensor-like_sf"/>
</dbReference>
<dbReference type="STRING" id="706191.PANA_3440"/>
<dbReference type="NCBIfam" id="TIGR00254">
    <property type="entry name" value="GGDEF"/>
    <property type="match status" value="1"/>
</dbReference>
<dbReference type="EC" id="2.7.7.65" evidence="3"/>
<dbReference type="PANTHER" id="PTHR45138">
    <property type="entry name" value="REGULATORY COMPONENTS OF SENSORY TRANSDUCTION SYSTEM"/>
    <property type="match status" value="1"/>
</dbReference>
<feature type="domain" description="GGDEF" evidence="6">
    <location>
        <begin position="397"/>
        <end position="526"/>
    </location>
</feature>
<gene>
    <name evidence="7" type="primary">pleD</name>
    <name evidence="7" type="ordered locus">PANA_3440</name>
</gene>
<accession>D4GNQ2</accession>
<dbReference type="KEGG" id="pam:PANA_3440"/>
<keyword evidence="8" id="KW-1185">Reference proteome</keyword>
<dbReference type="InterPro" id="IPR000160">
    <property type="entry name" value="GGDEF_dom"/>
</dbReference>
<sequence>MTNSSSAQPNMYRRKIHLRTLLTALSIGSVILTSGLLLGALFIFQKSNIEESLLDSNIAYARKLADTTDHYLTIAQRELAWSANQITDLNDLNRLHRETTRLLQQSGFFNSVAVVDRHAVIASVSPESLSLVGVKVDTPQTEQAITFRKPFISSPFNSPSGNYVVLLSQPLFAADGRYLGFICGTIYLKKQSMLSDVLSQHYYGDGTSVSIVSDDGSVIFSHDPAQVGKRMALSPQLQKRLASTTSGQLMIQEEGKKYLIGYASLQKTDWNIFMSGTSETVGSLMAHTARSAFWFILGVIVLTATCMAFLATRISYPLEKLAGMVRDGGSDASPELLSSVNTWYNEADRLREAVQQHRRAVAGHVADLNDKAMTDPLTGLNNRRGFYIQAAQHSEEPVQSAIAIDIDHFKKINDRYGHDAGDEVLVSLAGLLRKRCRTLDVISRFGGRSLFCCFPVRHLNDAAAMAERIREAVSKTSFPFISAMTVSLGVATLSETEDKDALLRRADEALYAAKGDGRNRVMISHEGAISRYPAG</sequence>
<dbReference type="GO" id="GO:1902201">
    <property type="term" value="P:negative regulation of bacterial-type flagellum-dependent cell motility"/>
    <property type="evidence" value="ECO:0007669"/>
    <property type="project" value="TreeGrafter"/>
</dbReference>
<keyword evidence="5" id="KW-1133">Transmembrane helix</keyword>
<dbReference type="HOGENOM" id="CLU_000445_134_6_6"/>
<dbReference type="CDD" id="cd12912">
    <property type="entry name" value="PDC2_MCP_like"/>
    <property type="match status" value="1"/>
</dbReference>
<dbReference type="GO" id="GO:0005886">
    <property type="term" value="C:plasma membrane"/>
    <property type="evidence" value="ECO:0007669"/>
    <property type="project" value="TreeGrafter"/>
</dbReference>
<keyword evidence="5" id="KW-0472">Membrane</keyword>
<evidence type="ECO:0000256" key="1">
    <source>
        <dbReference type="ARBA" id="ARBA00001946"/>
    </source>
</evidence>
<dbReference type="SUPFAM" id="SSF103190">
    <property type="entry name" value="Sensory domain-like"/>
    <property type="match status" value="1"/>
</dbReference>
<dbReference type="eggNOG" id="COG3706">
    <property type="taxonomic scope" value="Bacteria"/>
</dbReference>
<dbReference type="FunFam" id="3.30.70.270:FF:000001">
    <property type="entry name" value="Diguanylate cyclase domain protein"/>
    <property type="match status" value="1"/>
</dbReference>
<evidence type="ECO:0000256" key="5">
    <source>
        <dbReference type="SAM" id="Phobius"/>
    </source>
</evidence>
<dbReference type="SMART" id="SM00267">
    <property type="entry name" value="GGDEF"/>
    <property type="match status" value="1"/>
</dbReference>
<dbReference type="PROSITE" id="PS50887">
    <property type="entry name" value="GGDEF"/>
    <property type="match status" value="1"/>
</dbReference>
<dbReference type="InterPro" id="IPR050469">
    <property type="entry name" value="Diguanylate_Cyclase"/>
</dbReference>
<comment type="pathway">
    <text evidence="2">Purine metabolism; 3',5'-cyclic di-GMP biosynthesis.</text>
</comment>